<feature type="region of interest" description="Disordered" evidence="5">
    <location>
        <begin position="44"/>
        <end position="79"/>
    </location>
</feature>
<evidence type="ECO:0000256" key="5">
    <source>
        <dbReference type="SAM" id="MobiDB-lite"/>
    </source>
</evidence>
<keyword evidence="1" id="KW-0134">Cell wall</keyword>
<keyword evidence="6" id="KW-0472">Membrane</keyword>
<dbReference type="EMBL" id="CP147248">
    <property type="protein sequence ID" value="WYJ87109.1"/>
    <property type="molecule type" value="Genomic_DNA"/>
</dbReference>
<evidence type="ECO:0000256" key="2">
    <source>
        <dbReference type="ARBA" id="ARBA00022525"/>
    </source>
</evidence>
<sequence>MKKMLKNRFLFVSIFCLSLCLATFSPAYAEEIGQIQTKAGVGFYESSTSSSSSSSDSTTTSTTTSGSEVITKPKGRLPSTGELVRASLSISGVILIILILILFLRKKKEKKSARKER</sequence>
<feature type="chain" id="PRO_5047000130" description="Gram-positive cocci surface proteins LPxTG domain-containing protein" evidence="7">
    <location>
        <begin position="30"/>
        <end position="117"/>
    </location>
</feature>
<dbReference type="InterPro" id="IPR019931">
    <property type="entry name" value="LPXTG_anchor"/>
</dbReference>
<dbReference type="RefSeq" id="WP_086277713.1">
    <property type="nucleotide sequence ID" value="NZ_CP147248.1"/>
</dbReference>
<keyword evidence="6" id="KW-1133">Transmembrane helix</keyword>
<feature type="domain" description="Gram-positive cocci surface proteins LPxTG" evidence="8">
    <location>
        <begin position="71"/>
        <end position="111"/>
    </location>
</feature>
<reference evidence="10" key="1">
    <citation type="submission" date="2017-05" db="EMBL/GenBank/DDBJ databases">
        <title>The Genome Sequence of EEnterococcus faecalis 9F2_4866.</title>
        <authorList>
            <consortium name="The Broad Institute Genomics Platform"/>
            <consortium name="The Broad Institute Genomic Center for Infectious Diseases"/>
            <person name="Earl A."/>
            <person name="Manson A."/>
            <person name="Schwartman J."/>
            <person name="Gilmore M."/>
            <person name="Abouelleil A."/>
            <person name="Cao P."/>
            <person name="Chapman S."/>
            <person name="Cusick C."/>
            <person name="Shea T."/>
            <person name="Young S."/>
            <person name="Neafsey D."/>
            <person name="Nusbaum C."/>
            <person name="Birren B."/>
        </authorList>
    </citation>
    <scope>NUCLEOTIDE SEQUENCE [LARGE SCALE GENOMIC DNA]</scope>
    <source>
        <strain evidence="10">12C11_DIV0727</strain>
    </source>
</reference>
<evidence type="ECO:0000313" key="10">
    <source>
        <dbReference type="Proteomes" id="UP000195080"/>
    </source>
</evidence>
<reference evidence="9 10" key="2">
    <citation type="submission" date="2024-03" db="EMBL/GenBank/DDBJ databases">
        <title>The Genome Sequence of Enterococcus sp. DIV0727d.</title>
        <authorList>
            <consortium name="The Broad Institute Genomics Platform"/>
            <consortium name="The Broad Institute Microbial Omics Core"/>
            <consortium name="The Broad Institute Genomic Center for Infectious Diseases"/>
            <person name="Earl A."/>
            <person name="Manson A."/>
            <person name="Gilmore M."/>
            <person name="Schwartman J."/>
            <person name="Shea T."/>
            <person name="Abouelleil A."/>
            <person name="Cao P."/>
            <person name="Chapman S."/>
            <person name="Cusick C."/>
            <person name="Young S."/>
            <person name="Neafsey D."/>
            <person name="Nusbaum C."/>
            <person name="Birren B."/>
        </authorList>
    </citation>
    <scope>NUCLEOTIDE SEQUENCE [LARGE SCALE GENOMIC DNA]</scope>
    <source>
        <strain evidence="9 10">12C11_DIV0727</strain>
    </source>
</reference>
<dbReference type="NCBIfam" id="TIGR01167">
    <property type="entry name" value="LPXTG_anchor"/>
    <property type="match status" value="1"/>
</dbReference>
<evidence type="ECO:0000256" key="4">
    <source>
        <dbReference type="ARBA" id="ARBA00023088"/>
    </source>
</evidence>
<feature type="signal peptide" evidence="7">
    <location>
        <begin position="1"/>
        <end position="29"/>
    </location>
</feature>
<evidence type="ECO:0000313" key="9">
    <source>
        <dbReference type="EMBL" id="WYJ87109.1"/>
    </source>
</evidence>
<evidence type="ECO:0000256" key="3">
    <source>
        <dbReference type="ARBA" id="ARBA00022729"/>
    </source>
</evidence>
<accession>A0ABZ2T8I6</accession>
<gene>
    <name evidence="9" type="ORF">A5866_002193</name>
</gene>
<keyword evidence="4" id="KW-0572">Peptidoglycan-anchor</keyword>
<evidence type="ECO:0000256" key="6">
    <source>
        <dbReference type="SAM" id="Phobius"/>
    </source>
</evidence>
<feature type="transmembrane region" description="Helical" evidence="6">
    <location>
        <begin position="83"/>
        <end position="104"/>
    </location>
</feature>
<protein>
    <recommendedName>
        <fullName evidence="8">Gram-positive cocci surface proteins LPxTG domain-containing protein</fullName>
    </recommendedName>
</protein>
<dbReference type="Proteomes" id="UP000195080">
    <property type="component" value="Chromosome"/>
</dbReference>
<keyword evidence="10" id="KW-1185">Reference proteome</keyword>
<evidence type="ECO:0000256" key="7">
    <source>
        <dbReference type="SAM" id="SignalP"/>
    </source>
</evidence>
<feature type="compositionally biased region" description="Low complexity" evidence="5">
    <location>
        <begin position="46"/>
        <end position="67"/>
    </location>
</feature>
<evidence type="ECO:0000259" key="8">
    <source>
        <dbReference type="Pfam" id="PF00746"/>
    </source>
</evidence>
<keyword evidence="6" id="KW-0812">Transmembrane</keyword>
<evidence type="ECO:0000256" key="1">
    <source>
        <dbReference type="ARBA" id="ARBA00022512"/>
    </source>
</evidence>
<keyword evidence="2" id="KW-0964">Secreted</keyword>
<proteinExistence type="predicted"/>
<keyword evidence="3 7" id="KW-0732">Signal</keyword>
<organism evidence="9 10">
    <name type="scientific">Candidatus Enterococcus lemimoniae</name>
    <dbReference type="NCBI Taxonomy" id="1834167"/>
    <lineage>
        <taxon>Bacteria</taxon>
        <taxon>Bacillati</taxon>
        <taxon>Bacillota</taxon>
        <taxon>Bacilli</taxon>
        <taxon>Lactobacillales</taxon>
        <taxon>Enterococcaceae</taxon>
        <taxon>Enterococcus</taxon>
    </lineage>
</organism>
<name>A0ABZ2T8I6_9ENTE</name>
<dbReference type="Pfam" id="PF00746">
    <property type="entry name" value="Gram_pos_anchor"/>
    <property type="match status" value="1"/>
</dbReference>